<proteinExistence type="predicted"/>
<organism evidence="2 3">
    <name type="scientific">Burkholderia latens</name>
    <dbReference type="NCBI Taxonomy" id="488446"/>
    <lineage>
        <taxon>Bacteria</taxon>
        <taxon>Pseudomonadati</taxon>
        <taxon>Pseudomonadota</taxon>
        <taxon>Betaproteobacteria</taxon>
        <taxon>Burkholderiales</taxon>
        <taxon>Burkholderiaceae</taxon>
        <taxon>Burkholderia</taxon>
        <taxon>Burkholderia cepacia complex</taxon>
    </lineage>
</organism>
<name>A0A6P2IGY0_9BURK</name>
<gene>
    <name evidence="2" type="ORF">BLA24064_01229</name>
</gene>
<feature type="region of interest" description="Disordered" evidence="1">
    <location>
        <begin position="53"/>
        <end position="79"/>
    </location>
</feature>
<evidence type="ECO:0000256" key="1">
    <source>
        <dbReference type="SAM" id="MobiDB-lite"/>
    </source>
</evidence>
<accession>A0A6P2IGY0</accession>
<evidence type="ECO:0000313" key="2">
    <source>
        <dbReference type="EMBL" id="VWB29328.1"/>
    </source>
</evidence>
<reference evidence="2 3" key="1">
    <citation type="submission" date="2019-09" db="EMBL/GenBank/DDBJ databases">
        <authorList>
            <person name="Depoorter E."/>
        </authorList>
    </citation>
    <scope>NUCLEOTIDE SEQUENCE [LARGE SCALE GENOMIC DNA]</scope>
    <source>
        <strain evidence="2">LMG 24064</strain>
    </source>
</reference>
<dbReference type="EMBL" id="CABVPL010000006">
    <property type="protein sequence ID" value="VWB29328.1"/>
    <property type="molecule type" value="Genomic_DNA"/>
</dbReference>
<dbReference type="Proteomes" id="UP000494222">
    <property type="component" value="Unassembled WGS sequence"/>
</dbReference>
<feature type="compositionally biased region" description="Polar residues" evidence="1">
    <location>
        <begin position="67"/>
        <end position="79"/>
    </location>
</feature>
<feature type="region of interest" description="Disordered" evidence="1">
    <location>
        <begin position="16"/>
        <end position="36"/>
    </location>
</feature>
<evidence type="ECO:0000313" key="3">
    <source>
        <dbReference type="Proteomes" id="UP000494222"/>
    </source>
</evidence>
<sequence length="79" mass="8448">MRRGARHGPHRIAQRFALAHPLRPAASKVPKPQSSLANPSAVVSLVIGHPDLHLAPSPSVARRGASRSESSDTGQSYMY</sequence>
<protein>
    <submittedName>
        <fullName evidence="2">Uncharacterized protein</fullName>
    </submittedName>
</protein>
<dbReference type="AlphaFoldDB" id="A0A6P2IGY0"/>